<protein>
    <submittedName>
        <fullName evidence="4">PEP-CTERM putative exosortase interaction domain-containing protein</fullName>
    </submittedName>
</protein>
<feature type="transmembrane region" description="Helical" evidence="1">
    <location>
        <begin position="223"/>
        <end position="241"/>
    </location>
</feature>
<evidence type="ECO:0000256" key="2">
    <source>
        <dbReference type="SAM" id="SignalP"/>
    </source>
</evidence>
<dbReference type="RefSeq" id="WP_015448548.1">
    <property type="nucleotide sequence ID" value="NC_020541.1"/>
</dbReference>
<name>M4NJ52_9GAMM</name>
<feature type="domain" description="Ice-binding protein C-terminal" evidence="3">
    <location>
        <begin position="218"/>
        <end position="244"/>
    </location>
</feature>
<evidence type="ECO:0000259" key="3">
    <source>
        <dbReference type="Pfam" id="PF07589"/>
    </source>
</evidence>
<proteinExistence type="predicted"/>
<feature type="signal peptide" evidence="2">
    <location>
        <begin position="1"/>
        <end position="27"/>
    </location>
</feature>
<evidence type="ECO:0000313" key="4">
    <source>
        <dbReference type="EMBL" id="AGG90122.1"/>
    </source>
</evidence>
<dbReference type="InterPro" id="IPR013424">
    <property type="entry name" value="Ice-binding_C"/>
</dbReference>
<keyword evidence="2" id="KW-0732">Signal</keyword>
<evidence type="ECO:0000313" key="5">
    <source>
        <dbReference type="Proteomes" id="UP000011859"/>
    </source>
</evidence>
<dbReference type="EMBL" id="CP003470">
    <property type="protein sequence ID" value="AGG90122.1"/>
    <property type="molecule type" value="Genomic_DNA"/>
</dbReference>
<keyword evidence="1" id="KW-0812">Transmembrane</keyword>
<feature type="chain" id="PRO_5004056246" evidence="2">
    <location>
        <begin position="28"/>
        <end position="246"/>
    </location>
</feature>
<accession>M4NJ52</accession>
<sequence length="246" mass="25166" precursor="true">MNLLTRRWSTAILAGLFAAGMIGAAHASTTTFAGQDDGAPTTGPFTNSDAAQTSFLAAASVFGPTHTITYESLATGYYSPIAAAPGVSITLTGPNFGSGFSGISNTTFGNLYGFNTTSAGSQWLGFAGGSATFTFATPTYSFGTFLTGLQTTFSGTNALQVTFNDGTSQLFTPAINVDGGAAYFGFTDTSPFSSLTLTNLTTDAWGIDDTTYNGRSTSVPEPGSLGLLGIGALLIGAFVALRRRFA</sequence>
<dbReference type="Proteomes" id="UP000011859">
    <property type="component" value="Chromosome"/>
</dbReference>
<dbReference type="HOGENOM" id="CLU_1128355_0_0_6"/>
<evidence type="ECO:0000256" key="1">
    <source>
        <dbReference type="SAM" id="Phobius"/>
    </source>
</evidence>
<keyword evidence="1" id="KW-1133">Transmembrane helix</keyword>
<keyword evidence="5" id="KW-1185">Reference proteome</keyword>
<dbReference type="NCBIfam" id="TIGR02595">
    <property type="entry name" value="PEP_CTERM"/>
    <property type="match status" value="1"/>
</dbReference>
<dbReference type="KEGG" id="rhd:R2APBS1_3049"/>
<gene>
    <name evidence="4" type="ORF">R2APBS1_3049</name>
</gene>
<reference evidence="4 5" key="1">
    <citation type="submission" date="2012-04" db="EMBL/GenBank/DDBJ databases">
        <title>Complete genome of Rhodanobacter sp. 2APBS1.</title>
        <authorList>
            <consortium name="US DOE Joint Genome Institute"/>
            <person name="Huntemann M."/>
            <person name="Wei C.-L."/>
            <person name="Han J."/>
            <person name="Detter J.C."/>
            <person name="Han C."/>
            <person name="Tapia R."/>
            <person name="Munk A.C.C."/>
            <person name="Chen A."/>
            <person name="Krypides N."/>
            <person name="Mavromatis K."/>
            <person name="Markowitz V."/>
            <person name="Szeto E."/>
            <person name="Ivanova N."/>
            <person name="Mikhailova N."/>
            <person name="Ovchinnikova G."/>
            <person name="Pagani I."/>
            <person name="Pati A."/>
            <person name="Goodwin L."/>
            <person name="Peters L."/>
            <person name="Pitluck S."/>
            <person name="Woyke T."/>
            <person name="Prakash O."/>
            <person name="Elkins J."/>
            <person name="Brown S."/>
            <person name="Palumbo A."/>
            <person name="Hemme C."/>
            <person name="Zhou J."/>
            <person name="Watson D."/>
            <person name="Jardine P."/>
            <person name="Kostka J."/>
            <person name="Green S."/>
        </authorList>
    </citation>
    <scope>NUCLEOTIDE SEQUENCE [LARGE SCALE GENOMIC DNA]</scope>
    <source>
        <strain evidence="4 5">2APBS1</strain>
    </source>
</reference>
<dbReference type="AlphaFoldDB" id="M4NJ52"/>
<organism evidence="4 5">
    <name type="scientific">Rhodanobacter denitrificans</name>
    <dbReference type="NCBI Taxonomy" id="666685"/>
    <lineage>
        <taxon>Bacteria</taxon>
        <taxon>Pseudomonadati</taxon>
        <taxon>Pseudomonadota</taxon>
        <taxon>Gammaproteobacteria</taxon>
        <taxon>Lysobacterales</taxon>
        <taxon>Rhodanobacteraceae</taxon>
        <taxon>Rhodanobacter</taxon>
    </lineage>
</organism>
<keyword evidence="1" id="KW-0472">Membrane</keyword>
<dbReference type="Pfam" id="PF07589">
    <property type="entry name" value="PEP-CTERM"/>
    <property type="match status" value="1"/>
</dbReference>